<dbReference type="Proteomes" id="UP001286313">
    <property type="component" value="Unassembled WGS sequence"/>
</dbReference>
<evidence type="ECO:0000313" key="3">
    <source>
        <dbReference type="Proteomes" id="UP001286313"/>
    </source>
</evidence>
<feature type="region of interest" description="Disordered" evidence="1">
    <location>
        <begin position="1"/>
        <end position="75"/>
    </location>
</feature>
<reference evidence="2" key="1">
    <citation type="submission" date="2023-10" db="EMBL/GenBank/DDBJ databases">
        <title>Genome assemblies of two species of porcelain crab, Petrolisthes cinctipes and Petrolisthes manimaculis (Anomura: Porcellanidae).</title>
        <authorList>
            <person name="Angst P."/>
        </authorList>
    </citation>
    <scope>NUCLEOTIDE SEQUENCE</scope>
    <source>
        <strain evidence="2">PB745_01</strain>
        <tissue evidence="2">Gill</tissue>
    </source>
</reference>
<gene>
    <name evidence="2" type="ORF">Pcinc_005511</name>
</gene>
<name>A0AAE1GF03_PETCI</name>
<organism evidence="2 3">
    <name type="scientific">Petrolisthes cinctipes</name>
    <name type="common">Flat porcelain crab</name>
    <dbReference type="NCBI Taxonomy" id="88211"/>
    <lineage>
        <taxon>Eukaryota</taxon>
        <taxon>Metazoa</taxon>
        <taxon>Ecdysozoa</taxon>
        <taxon>Arthropoda</taxon>
        <taxon>Crustacea</taxon>
        <taxon>Multicrustacea</taxon>
        <taxon>Malacostraca</taxon>
        <taxon>Eumalacostraca</taxon>
        <taxon>Eucarida</taxon>
        <taxon>Decapoda</taxon>
        <taxon>Pleocyemata</taxon>
        <taxon>Anomura</taxon>
        <taxon>Galatheoidea</taxon>
        <taxon>Porcellanidae</taxon>
        <taxon>Petrolisthes</taxon>
    </lineage>
</organism>
<accession>A0AAE1GF03</accession>
<evidence type="ECO:0000313" key="2">
    <source>
        <dbReference type="EMBL" id="KAK3890537.1"/>
    </source>
</evidence>
<proteinExistence type="predicted"/>
<sequence>MGGVKKHKRKIQKSAEKARECRKRRREGRERNEEEESNATEPTPSTSHAHLAPHLPAPTRAQHLPPPTLTCSSAKKRKLEVYRALQPSNKTTVDDENLI</sequence>
<feature type="compositionally biased region" description="Basic residues" evidence="1">
    <location>
        <begin position="1"/>
        <end position="12"/>
    </location>
</feature>
<dbReference type="EMBL" id="JAWQEG010000411">
    <property type="protein sequence ID" value="KAK3890537.1"/>
    <property type="molecule type" value="Genomic_DNA"/>
</dbReference>
<feature type="compositionally biased region" description="Polar residues" evidence="1">
    <location>
        <begin position="39"/>
        <end position="48"/>
    </location>
</feature>
<protein>
    <submittedName>
        <fullName evidence="2">Uncharacterized protein</fullName>
    </submittedName>
</protein>
<comment type="caution">
    <text evidence="2">The sequence shown here is derived from an EMBL/GenBank/DDBJ whole genome shotgun (WGS) entry which is preliminary data.</text>
</comment>
<dbReference type="AlphaFoldDB" id="A0AAE1GF03"/>
<evidence type="ECO:0000256" key="1">
    <source>
        <dbReference type="SAM" id="MobiDB-lite"/>
    </source>
</evidence>
<keyword evidence="3" id="KW-1185">Reference proteome</keyword>